<sequence>MGMECDVCGGDLFAEDHKTCKLTEAVSELTEAVNELIATIRQKKF</sequence>
<reference evidence="1" key="1">
    <citation type="journal article" date="2014" name="Front. Microbiol.">
        <title>High frequency of phylogenetically diverse reductive dehalogenase-homologous genes in deep subseafloor sedimentary metagenomes.</title>
        <authorList>
            <person name="Kawai M."/>
            <person name="Futagami T."/>
            <person name="Toyoda A."/>
            <person name="Takaki Y."/>
            <person name="Nishi S."/>
            <person name="Hori S."/>
            <person name="Arai W."/>
            <person name="Tsubouchi T."/>
            <person name="Morono Y."/>
            <person name="Uchiyama I."/>
            <person name="Ito T."/>
            <person name="Fujiyama A."/>
            <person name="Inagaki F."/>
            <person name="Takami H."/>
        </authorList>
    </citation>
    <scope>NUCLEOTIDE SEQUENCE</scope>
    <source>
        <strain evidence="1">Expedition CK06-06</strain>
    </source>
</reference>
<protein>
    <submittedName>
        <fullName evidence="1">Uncharacterized protein</fullName>
    </submittedName>
</protein>
<accession>X0ZN75</accession>
<organism evidence="1">
    <name type="scientific">marine sediment metagenome</name>
    <dbReference type="NCBI Taxonomy" id="412755"/>
    <lineage>
        <taxon>unclassified sequences</taxon>
        <taxon>metagenomes</taxon>
        <taxon>ecological metagenomes</taxon>
    </lineage>
</organism>
<proteinExistence type="predicted"/>
<dbReference type="AlphaFoldDB" id="X0ZN75"/>
<dbReference type="EMBL" id="BARS01054538">
    <property type="protein sequence ID" value="GAG49641.1"/>
    <property type="molecule type" value="Genomic_DNA"/>
</dbReference>
<name>X0ZN75_9ZZZZ</name>
<gene>
    <name evidence="1" type="ORF">S01H1_80720</name>
</gene>
<comment type="caution">
    <text evidence="1">The sequence shown here is derived from an EMBL/GenBank/DDBJ whole genome shotgun (WGS) entry which is preliminary data.</text>
</comment>
<evidence type="ECO:0000313" key="1">
    <source>
        <dbReference type="EMBL" id="GAG49641.1"/>
    </source>
</evidence>